<accession>A0ABZ2XJB4</accession>
<name>A0ABZ2XJB4_9RHOO</name>
<dbReference type="InterPro" id="IPR012020">
    <property type="entry name" value="ABHD4"/>
</dbReference>
<organism evidence="3 4">
    <name type="scientific">Azonexus hydrophilus</name>
    <dbReference type="NCBI Taxonomy" id="418702"/>
    <lineage>
        <taxon>Bacteria</taxon>
        <taxon>Pseudomonadati</taxon>
        <taxon>Pseudomonadota</taxon>
        <taxon>Betaproteobacteria</taxon>
        <taxon>Rhodocyclales</taxon>
        <taxon>Azonexaceae</taxon>
        <taxon>Azonexus</taxon>
    </lineage>
</organism>
<comment type="similarity">
    <text evidence="1">Belongs to the AB hydrolase superfamily. AB hydrolase 4 family.</text>
</comment>
<dbReference type="InterPro" id="IPR029058">
    <property type="entry name" value="AB_hydrolase_fold"/>
</dbReference>
<dbReference type="PANTHER" id="PTHR10794:SF94">
    <property type="entry name" value="ESTERASE YHET-RELATED"/>
    <property type="match status" value="1"/>
</dbReference>
<sequence length="322" mass="35326">MSAQPPAYHAPSWLPGGHLQTLWPLLIKPRPLPLRRERWPTPDGDFIDVDFLDAPDDAPTLVLFHGLEGSSRSHYAISTAHACRAAGWRLMLPHFRGCSGELNRQPRAYHSGDSDEIDWILRRIQAGQGGRRLHAAGVSLGGNALLKWAGERGTAAAEVVTGVAAMCAPLDLAACGHHLARGFNRVYTRHFLNTLKAISAERLRRFPGIFDEARMRRAANLWQFDDAVTGPVHGFAGADDYWRRCSAKPFLKSIAVPALAVNPKNDPFLPARFLPGAAEVAACVRLEQPASGGHVGFVGGSFPGRLDWLPQRLLHFFLFETS</sequence>
<dbReference type="Gene3D" id="3.40.50.1820">
    <property type="entry name" value="alpha/beta hydrolase"/>
    <property type="match status" value="1"/>
</dbReference>
<dbReference type="PIRSF" id="PIRSF005211">
    <property type="entry name" value="Ab_hydro_YheT"/>
    <property type="match status" value="1"/>
</dbReference>
<dbReference type="PANTHER" id="PTHR10794">
    <property type="entry name" value="ABHYDROLASE DOMAIN-CONTAINING PROTEIN"/>
    <property type="match status" value="1"/>
</dbReference>
<dbReference type="SUPFAM" id="SSF53474">
    <property type="entry name" value="alpha/beta-Hydrolases"/>
    <property type="match status" value="1"/>
</dbReference>
<evidence type="ECO:0000259" key="2">
    <source>
        <dbReference type="Pfam" id="PF00561"/>
    </source>
</evidence>
<protein>
    <submittedName>
        <fullName evidence="3">Alpha/beta fold hydrolase</fullName>
    </submittedName>
</protein>
<dbReference type="InterPro" id="IPR000073">
    <property type="entry name" value="AB_hydrolase_1"/>
</dbReference>
<keyword evidence="3" id="KW-0378">Hydrolase</keyword>
<dbReference type="RefSeq" id="WP_028996207.1">
    <property type="nucleotide sequence ID" value="NZ_CP151406.1"/>
</dbReference>
<feature type="domain" description="AB hydrolase-1" evidence="2">
    <location>
        <begin position="59"/>
        <end position="298"/>
    </location>
</feature>
<evidence type="ECO:0000256" key="1">
    <source>
        <dbReference type="ARBA" id="ARBA00010884"/>
    </source>
</evidence>
<proteinExistence type="inferred from homology"/>
<dbReference type="Pfam" id="PF00561">
    <property type="entry name" value="Abhydrolase_1"/>
    <property type="match status" value="1"/>
</dbReference>
<dbReference type="Proteomes" id="UP001479520">
    <property type="component" value="Chromosome"/>
</dbReference>
<evidence type="ECO:0000313" key="4">
    <source>
        <dbReference type="Proteomes" id="UP001479520"/>
    </source>
</evidence>
<keyword evidence="4" id="KW-1185">Reference proteome</keyword>
<dbReference type="InterPro" id="IPR050960">
    <property type="entry name" value="AB_hydrolase_4_sf"/>
</dbReference>
<reference evidence="3 4" key="1">
    <citation type="submission" date="2024-04" db="EMBL/GenBank/DDBJ databases">
        <title>Dissimilatory iodate-reducing microorganisms contribute to the enrichment of iodine in groundwater.</title>
        <authorList>
            <person name="Jiang Z."/>
        </authorList>
    </citation>
    <scope>NUCLEOTIDE SEQUENCE [LARGE SCALE GENOMIC DNA]</scope>
    <source>
        <strain evidence="3 4">NCP973</strain>
    </source>
</reference>
<dbReference type="GO" id="GO:0016787">
    <property type="term" value="F:hydrolase activity"/>
    <property type="evidence" value="ECO:0007669"/>
    <property type="project" value="UniProtKB-KW"/>
</dbReference>
<gene>
    <name evidence="3" type="ORF">AADV58_06075</name>
</gene>
<dbReference type="EMBL" id="CP151406">
    <property type="protein sequence ID" value="WZJ22703.1"/>
    <property type="molecule type" value="Genomic_DNA"/>
</dbReference>
<evidence type="ECO:0000313" key="3">
    <source>
        <dbReference type="EMBL" id="WZJ22703.1"/>
    </source>
</evidence>